<evidence type="ECO:0000313" key="3">
    <source>
        <dbReference type="Proteomes" id="UP000838672"/>
    </source>
</evidence>
<dbReference type="PANTHER" id="PTHR38032">
    <property type="entry name" value="POLYMERASE-RELATED"/>
    <property type="match status" value="1"/>
</dbReference>
<dbReference type="InterPro" id="IPR046865">
    <property type="entry name" value="FapA_b_solenoid"/>
</dbReference>
<gene>
    <name evidence="2" type="ORF">VST7929_03289</name>
</gene>
<protein>
    <recommendedName>
        <fullName evidence="1">Flagellar Assembly Protein A N-terminal region domain-containing protein</fullName>
    </recommendedName>
</protein>
<dbReference type="EMBL" id="CAKLDI010000002">
    <property type="protein sequence ID" value="CAH0535815.1"/>
    <property type="molecule type" value="Genomic_DNA"/>
</dbReference>
<evidence type="ECO:0000259" key="1">
    <source>
        <dbReference type="Pfam" id="PF20250"/>
    </source>
</evidence>
<feature type="domain" description="Flagellar Assembly Protein A N-terminal region" evidence="1">
    <location>
        <begin position="84"/>
        <end position="259"/>
    </location>
</feature>
<evidence type="ECO:0000313" key="2">
    <source>
        <dbReference type="EMBL" id="CAH0535815.1"/>
    </source>
</evidence>
<dbReference type="Pfam" id="PF20250">
    <property type="entry name" value="FapA_N"/>
    <property type="match status" value="1"/>
</dbReference>
<name>A0ABN8DWR8_9VIBR</name>
<comment type="caution">
    <text evidence="2">The sequence shown here is derived from an EMBL/GenBank/DDBJ whole genome shotgun (WGS) entry which is preliminary data.</text>
</comment>
<dbReference type="PANTHER" id="PTHR38032:SF1">
    <property type="entry name" value="RNA-BINDING PROTEIN KHPB N-TERMINAL DOMAIN-CONTAINING PROTEIN"/>
    <property type="match status" value="1"/>
</dbReference>
<sequence>MGLASLISITDDRSQVQLAIGPVSSPICEEDILTQLRNLNCFTYFQFGHEIKRAVSSINKLEPDSKVMGAVVIAERRDATLVIKAEQGGMQASVTVIGACGGAHISFQQLLIALKSNGIVRGITRRLAERFVKDAQQLFPGEKHTQLIAKGKLPIDGEDAKFVPSVLDLKERILRPKALENGKVDMRDLGAIATVTEGTELMRRYPPTDGVPGYKVTGDVLEAKPGQMKAFQIFAGSEIDAKDENRLISTRSGLPVIKDKGVEVEEALVLKNVDISTGHLHFEGSILVSGDIQPGMKVTASGSVSVGGFVESAEIKAQGHVIIGKGVIGRLNKDEQTYSCEIESGGEIAGVFAQYTKMSAQGNIHFTSQVLHCDIHTRGKVIVSDQNRRNGTLSGGQITSFLGVDVINLGSASGTETLLICGEQIAALRVQSQQLQSQLDESHQKFMQVKQAAKKLLLLQRDQRPDEMVNKLKQSHLLLSEQSNILRLELGQVREAMDASFKSVMIYVRNRLYPGVNVGFDQDELRITQERSPSIIHYHGQKVMLSPLLSSQ</sequence>
<organism evidence="2 3">
    <name type="scientific">Vibrio stylophorae</name>
    <dbReference type="NCBI Taxonomy" id="659351"/>
    <lineage>
        <taxon>Bacteria</taxon>
        <taxon>Pseudomonadati</taxon>
        <taxon>Pseudomonadota</taxon>
        <taxon>Gammaproteobacteria</taxon>
        <taxon>Vibrionales</taxon>
        <taxon>Vibrionaceae</taxon>
        <taxon>Vibrio</taxon>
    </lineage>
</organism>
<dbReference type="InterPro" id="IPR005646">
    <property type="entry name" value="FapA"/>
</dbReference>
<accession>A0ABN8DWR8</accession>
<keyword evidence="3" id="KW-1185">Reference proteome</keyword>
<dbReference type="InterPro" id="IPR046866">
    <property type="entry name" value="FapA_N"/>
</dbReference>
<dbReference type="RefSeq" id="WP_237468665.1">
    <property type="nucleotide sequence ID" value="NZ_CAKLDI010000002.1"/>
</dbReference>
<dbReference type="Pfam" id="PF03961">
    <property type="entry name" value="FapA"/>
    <property type="match status" value="1"/>
</dbReference>
<proteinExistence type="predicted"/>
<reference evidence="2" key="1">
    <citation type="submission" date="2021-11" db="EMBL/GenBank/DDBJ databases">
        <authorList>
            <person name="Rodrigo-Torres L."/>
            <person name="Arahal R. D."/>
            <person name="Lucena T."/>
        </authorList>
    </citation>
    <scope>NUCLEOTIDE SEQUENCE</scope>
    <source>
        <strain evidence="2">CECT 7929</strain>
    </source>
</reference>
<dbReference type="Proteomes" id="UP000838672">
    <property type="component" value="Unassembled WGS sequence"/>
</dbReference>